<protein>
    <submittedName>
        <fullName evidence="3">tRNA 2-thiocytidine(32) synthetase TtcA</fullName>
    </submittedName>
</protein>
<dbReference type="KEGG" id="fms:M1R53_07300"/>
<dbReference type="SUPFAM" id="SSF52402">
    <property type="entry name" value="Adenine nucleotide alpha hydrolases-like"/>
    <property type="match status" value="1"/>
</dbReference>
<evidence type="ECO:0000259" key="2">
    <source>
        <dbReference type="Pfam" id="PF01171"/>
    </source>
</evidence>
<dbReference type="InterPro" id="IPR011063">
    <property type="entry name" value="TilS/TtcA_N"/>
</dbReference>
<dbReference type="AlphaFoldDB" id="A0A9E7DJF4"/>
<dbReference type="PIRSF" id="PIRSF004976">
    <property type="entry name" value="ATPase_YdaO"/>
    <property type="match status" value="1"/>
</dbReference>
<dbReference type="EMBL" id="CP096649">
    <property type="protein sequence ID" value="UQK59038.1"/>
    <property type="molecule type" value="Genomic_DNA"/>
</dbReference>
<dbReference type="CDD" id="cd24138">
    <property type="entry name" value="TtcA-like"/>
    <property type="match status" value="1"/>
</dbReference>
<proteinExistence type="predicted"/>
<dbReference type="PANTHER" id="PTHR43686:SF1">
    <property type="entry name" value="AMINOTRAN_5 DOMAIN-CONTAINING PROTEIN"/>
    <property type="match status" value="1"/>
</dbReference>
<keyword evidence="4" id="KW-1185">Reference proteome</keyword>
<name>A0A9E7DJF4_9FIRM</name>
<feature type="domain" description="tRNA(Ile)-lysidine/2-thiocytidine synthase N-terminal" evidence="2">
    <location>
        <begin position="40"/>
        <end position="204"/>
    </location>
</feature>
<dbReference type="Pfam" id="PF01171">
    <property type="entry name" value="ATP_bind_3"/>
    <property type="match status" value="1"/>
</dbReference>
<keyword evidence="1" id="KW-0808">Transferase</keyword>
<dbReference type="PANTHER" id="PTHR43686">
    <property type="entry name" value="SULFURTRANSFERASE-RELATED"/>
    <property type="match status" value="1"/>
</dbReference>
<dbReference type="GO" id="GO:0008033">
    <property type="term" value="P:tRNA processing"/>
    <property type="evidence" value="ECO:0007669"/>
    <property type="project" value="InterPro"/>
</dbReference>
<gene>
    <name evidence="3" type="ORF">M1R53_07300</name>
</gene>
<reference evidence="3" key="1">
    <citation type="submission" date="2022-04" db="EMBL/GenBank/DDBJ databases">
        <title>Complete genome sequences of Ezakiella coagulans and Fenollaria massiliensis.</title>
        <authorList>
            <person name="France M.T."/>
            <person name="Clifford J."/>
            <person name="Narina S."/>
            <person name="Rutt L."/>
            <person name="Ravel J."/>
        </authorList>
    </citation>
    <scope>NUCLEOTIDE SEQUENCE</scope>
    <source>
        <strain evidence="3">C0061C2</strain>
    </source>
</reference>
<dbReference type="RefSeq" id="WP_249242557.1">
    <property type="nucleotide sequence ID" value="NZ_CP096649.1"/>
</dbReference>
<dbReference type="InterPro" id="IPR035107">
    <property type="entry name" value="tRNA_thiolation_TtcA_Ctu1"/>
</dbReference>
<dbReference type="Gene3D" id="3.40.50.620">
    <property type="entry name" value="HUPs"/>
    <property type="match status" value="1"/>
</dbReference>
<evidence type="ECO:0000313" key="3">
    <source>
        <dbReference type="EMBL" id="UQK59038.1"/>
    </source>
</evidence>
<accession>A0A9E7DJF4</accession>
<sequence>MYSIEKKEIERFIIKSYRKELWKKFLKAINDFNLIEEGDKILVAISGGKDSILLAKMFEELKKHSIFKFDVCYVSMDPGFTKDNREKLEELCKFLGIDLQIFETDIFEVAEKLAGDYPCYMCARMRRGALYGKAKELGCNKVALGHHMNDVVETTLMNMLYAGTFKTMRPILDSQNFDGLKLIRPMYYIREDDIKRWLKRSDLKALDCACSVTKKRSGNIRYEIKDLVAKLMETNNMAERNILNSAMNINLDSCISWEIDGKKFLLGKEIQE</sequence>
<dbReference type="InterPro" id="IPR014729">
    <property type="entry name" value="Rossmann-like_a/b/a_fold"/>
</dbReference>
<organism evidence="3 4">
    <name type="scientific">Fenollaria massiliensis</name>
    <dbReference type="NCBI Taxonomy" id="938288"/>
    <lineage>
        <taxon>Bacteria</taxon>
        <taxon>Bacillati</taxon>
        <taxon>Bacillota</taxon>
        <taxon>Clostridia</taxon>
        <taxon>Eubacteriales</taxon>
        <taxon>Fenollaria</taxon>
    </lineage>
</organism>
<evidence type="ECO:0000256" key="1">
    <source>
        <dbReference type="ARBA" id="ARBA00022679"/>
    </source>
</evidence>
<evidence type="ECO:0000313" key="4">
    <source>
        <dbReference type="Proteomes" id="UP000831151"/>
    </source>
</evidence>
<dbReference type="Proteomes" id="UP000831151">
    <property type="component" value="Chromosome"/>
</dbReference>
<dbReference type="GO" id="GO:0016740">
    <property type="term" value="F:transferase activity"/>
    <property type="evidence" value="ECO:0007669"/>
    <property type="project" value="UniProtKB-KW"/>
</dbReference>